<sequence length="90" mass="9968">MVIYGHFCGVTCSEGYWRTCKALDSPLSHSPAYKEAAGTHCNFLLFSPRSCLELTSRQRRRRGRQREGSLSTSEATSVKPADTNQITAKG</sequence>
<comment type="caution">
    <text evidence="2">The sequence shown here is derived from an EMBL/GenBank/DDBJ whole genome shotgun (WGS) entry which is preliminary data.</text>
</comment>
<protein>
    <submittedName>
        <fullName evidence="2">Uncharacterized protein</fullName>
    </submittedName>
</protein>
<accession>A0ABU7AC65</accession>
<gene>
    <name evidence="2" type="ORF">ATANTOWER_025151</name>
</gene>
<name>A0ABU7AC65_9TELE</name>
<proteinExistence type="predicted"/>
<dbReference type="EMBL" id="JAHUTI010010414">
    <property type="protein sequence ID" value="MED6235394.1"/>
    <property type="molecule type" value="Genomic_DNA"/>
</dbReference>
<evidence type="ECO:0000313" key="3">
    <source>
        <dbReference type="Proteomes" id="UP001345963"/>
    </source>
</evidence>
<keyword evidence="3" id="KW-1185">Reference proteome</keyword>
<evidence type="ECO:0000256" key="1">
    <source>
        <dbReference type="SAM" id="MobiDB-lite"/>
    </source>
</evidence>
<feature type="region of interest" description="Disordered" evidence="1">
    <location>
        <begin position="56"/>
        <end position="90"/>
    </location>
</feature>
<evidence type="ECO:0000313" key="2">
    <source>
        <dbReference type="EMBL" id="MED6235394.1"/>
    </source>
</evidence>
<organism evidence="2 3">
    <name type="scientific">Ataeniobius toweri</name>
    <dbReference type="NCBI Taxonomy" id="208326"/>
    <lineage>
        <taxon>Eukaryota</taxon>
        <taxon>Metazoa</taxon>
        <taxon>Chordata</taxon>
        <taxon>Craniata</taxon>
        <taxon>Vertebrata</taxon>
        <taxon>Euteleostomi</taxon>
        <taxon>Actinopterygii</taxon>
        <taxon>Neopterygii</taxon>
        <taxon>Teleostei</taxon>
        <taxon>Neoteleostei</taxon>
        <taxon>Acanthomorphata</taxon>
        <taxon>Ovalentaria</taxon>
        <taxon>Atherinomorphae</taxon>
        <taxon>Cyprinodontiformes</taxon>
        <taxon>Goodeidae</taxon>
        <taxon>Ataeniobius</taxon>
    </lineage>
</organism>
<feature type="compositionally biased region" description="Polar residues" evidence="1">
    <location>
        <begin position="68"/>
        <end position="90"/>
    </location>
</feature>
<reference evidence="2 3" key="1">
    <citation type="submission" date="2021-07" db="EMBL/GenBank/DDBJ databases">
        <authorList>
            <person name="Palmer J.M."/>
        </authorList>
    </citation>
    <scope>NUCLEOTIDE SEQUENCE [LARGE SCALE GENOMIC DNA]</scope>
    <source>
        <strain evidence="2 3">AT_MEX2019</strain>
        <tissue evidence="2">Muscle</tissue>
    </source>
</reference>
<dbReference type="Proteomes" id="UP001345963">
    <property type="component" value="Unassembled WGS sequence"/>
</dbReference>